<gene>
    <name evidence="1" type="ORF">BO94DRAFT_529832</name>
</gene>
<reference evidence="1 2" key="1">
    <citation type="submission" date="2016-12" db="EMBL/GenBank/DDBJ databases">
        <title>The genomes of Aspergillus section Nigri reveals drivers in fungal speciation.</title>
        <authorList>
            <consortium name="DOE Joint Genome Institute"/>
            <person name="Vesth T.C."/>
            <person name="Nybo J."/>
            <person name="Theobald S."/>
            <person name="Brandl J."/>
            <person name="Frisvad J.C."/>
            <person name="Nielsen K.F."/>
            <person name="Lyhne E.K."/>
            <person name="Kogle M.E."/>
            <person name="Kuo A."/>
            <person name="Riley R."/>
            <person name="Clum A."/>
            <person name="Nolan M."/>
            <person name="Lipzen A."/>
            <person name="Salamov A."/>
            <person name="Henrissat B."/>
            <person name="Wiebenga A."/>
            <person name="De Vries R.P."/>
            <person name="Grigoriev I.V."/>
            <person name="Mortensen U.H."/>
            <person name="Andersen M.R."/>
            <person name="Baker S.E."/>
        </authorList>
    </citation>
    <scope>NUCLEOTIDE SEQUENCE [LARGE SCALE GENOMIC DNA]</scope>
    <source>
        <strain evidence="1 2">CBS 115572</strain>
    </source>
</reference>
<accession>A0A317XDN7</accession>
<dbReference type="GeneID" id="37112679"/>
<protein>
    <submittedName>
        <fullName evidence="1">Uncharacterized protein</fullName>
    </submittedName>
</protein>
<keyword evidence="2" id="KW-1185">Reference proteome</keyword>
<name>A0A317XDN7_9EURO</name>
<dbReference type="Proteomes" id="UP000246702">
    <property type="component" value="Unassembled WGS sequence"/>
</dbReference>
<dbReference type="AlphaFoldDB" id="A0A317XDN7"/>
<dbReference type="EMBL" id="MSFK01000001">
    <property type="protein sequence ID" value="PWY96445.1"/>
    <property type="molecule type" value="Genomic_DNA"/>
</dbReference>
<sequence>MTKLWAWRTIIAGGHGGQLEDTAWPDFLQTLACCFTTPVPTRGEVSLPRTFWDVPPPANSLALGRVTCPPARYRPCQFKEYGAVPEGVERFFPRCTLTLTWKCIPSLALIGLRNPWWLDTILLDMSADRQIAPNLVATMFIPCTYTQIELYGVQQGFVGFDRSPGISDTVGPAWISTR</sequence>
<organism evidence="1 2">
    <name type="scientific">Aspergillus sclerotioniger CBS 115572</name>
    <dbReference type="NCBI Taxonomy" id="1450535"/>
    <lineage>
        <taxon>Eukaryota</taxon>
        <taxon>Fungi</taxon>
        <taxon>Dikarya</taxon>
        <taxon>Ascomycota</taxon>
        <taxon>Pezizomycotina</taxon>
        <taxon>Eurotiomycetes</taxon>
        <taxon>Eurotiomycetidae</taxon>
        <taxon>Eurotiales</taxon>
        <taxon>Aspergillaceae</taxon>
        <taxon>Aspergillus</taxon>
        <taxon>Aspergillus subgen. Circumdati</taxon>
    </lineage>
</organism>
<proteinExistence type="predicted"/>
<evidence type="ECO:0000313" key="1">
    <source>
        <dbReference type="EMBL" id="PWY96445.1"/>
    </source>
</evidence>
<comment type="caution">
    <text evidence="1">The sequence shown here is derived from an EMBL/GenBank/DDBJ whole genome shotgun (WGS) entry which is preliminary data.</text>
</comment>
<evidence type="ECO:0000313" key="2">
    <source>
        <dbReference type="Proteomes" id="UP000246702"/>
    </source>
</evidence>
<dbReference type="RefSeq" id="XP_025473206.1">
    <property type="nucleotide sequence ID" value="XM_025610536.1"/>
</dbReference>